<dbReference type="Gene3D" id="1.10.150.240">
    <property type="entry name" value="Putative phosphatase, domain 2"/>
    <property type="match status" value="1"/>
</dbReference>
<dbReference type="Pfam" id="PF13419">
    <property type="entry name" value="HAD_2"/>
    <property type="match status" value="1"/>
</dbReference>
<dbReference type="Gene3D" id="3.40.50.1000">
    <property type="entry name" value="HAD superfamily/HAD-like"/>
    <property type="match status" value="1"/>
</dbReference>
<dbReference type="InterPro" id="IPR051828">
    <property type="entry name" value="HAD-like_hydrolase_domain"/>
</dbReference>
<dbReference type="InterPro" id="IPR006439">
    <property type="entry name" value="HAD-SF_hydro_IA"/>
</dbReference>
<dbReference type="PANTHER" id="PTHR46191">
    <property type="match status" value="1"/>
</dbReference>
<dbReference type="Proteomes" id="UP000028123">
    <property type="component" value="Unassembled WGS sequence"/>
</dbReference>
<dbReference type="PANTHER" id="PTHR46191:SF2">
    <property type="entry name" value="HALOACID DEHALOGENASE-LIKE HYDROLASE DOMAIN-CONTAINING PROTEIN 3"/>
    <property type="match status" value="1"/>
</dbReference>
<sequence length="230" mass="26339">MGKSFVWFDLGYTLVYQQREEVYRQFVQEQGADVPLKEVERAYHLTDKLFMREYPGALGKEAQTFFPWYLGIVNYRLGFHFDLHRQCGRMREIQSLSQRKWLSFPYTSTVLDRLKKHAVGVGLISNWDATARHVLEDNGLIGYFDHIVISSEVGSEKPGKEIFLHALKTADVSPNDCLYVGDNYYDDVVGSSRVGMEAVLINRFGRLGIEEFAHEPTIASIEVVPDIVHG</sequence>
<dbReference type="InterPro" id="IPR023198">
    <property type="entry name" value="PGP-like_dom2"/>
</dbReference>
<evidence type="ECO:0000313" key="2">
    <source>
        <dbReference type="Proteomes" id="UP000028123"/>
    </source>
</evidence>
<proteinExistence type="predicted"/>
<dbReference type="AlphaFoldDB" id="A0A081P8P4"/>
<dbReference type="InterPro" id="IPR023214">
    <property type="entry name" value="HAD_sf"/>
</dbReference>
<organism evidence="1 2">
    <name type="scientific">Paenibacillus tyrfis</name>
    <dbReference type="NCBI Taxonomy" id="1501230"/>
    <lineage>
        <taxon>Bacteria</taxon>
        <taxon>Bacillati</taxon>
        <taxon>Bacillota</taxon>
        <taxon>Bacilli</taxon>
        <taxon>Bacillales</taxon>
        <taxon>Paenibacillaceae</taxon>
        <taxon>Paenibacillus</taxon>
    </lineage>
</organism>
<dbReference type="OrthoDB" id="9809962at2"/>
<name>A0A081P8P4_9BACL</name>
<comment type="caution">
    <text evidence="1">The sequence shown here is derived from an EMBL/GenBank/DDBJ whole genome shotgun (WGS) entry which is preliminary data.</text>
</comment>
<dbReference type="InterPro" id="IPR041492">
    <property type="entry name" value="HAD_2"/>
</dbReference>
<dbReference type="RefSeq" id="WP_036676875.1">
    <property type="nucleotide sequence ID" value="NZ_JNVM01000004.1"/>
</dbReference>
<dbReference type="SFLD" id="SFLDG01129">
    <property type="entry name" value="C1.5:_HAD__Beta-PGM__Phosphata"/>
    <property type="match status" value="1"/>
</dbReference>
<dbReference type="InterPro" id="IPR036412">
    <property type="entry name" value="HAD-like_sf"/>
</dbReference>
<keyword evidence="2" id="KW-1185">Reference proteome</keyword>
<reference evidence="1 2" key="1">
    <citation type="submission" date="2014-06" db="EMBL/GenBank/DDBJ databases">
        <title>Draft genome sequence of Paenibacillus sp. MSt1.</title>
        <authorList>
            <person name="Aw Y.K."/>
            <person name="Ong K.S."/>
            <person name="Gan H.M."/>
            <person name="Lee S.M."/>
        </authorList>
    </citation>
    <scope>NUCLEOTIDE SEQUENCE [LARGE SCALE GENOMIC DNA]</scope>
    <source>
        <strain evidence="1 2">MSt1</strain>
    </source>
</reference>
<accession>A0A081P8P4</accession>
<dbReference type="eggNOG" id="COG1011">
    <property type="taxonomic scope" value="Bacteria"/>
</dbReference>
<dbReference type="EMBL" id="JNVM01000004">
    <property type="protein sequence ID" value="KEQ27067.1"/>
    <property type="molecule type" value="Genomic_DNA"/>
</dbReference>
<dbReference type="NCBIfam" id="TIGR01549">
    <property type="entry name" value="HAD-SF-IA-v1"/>
    <property type="match status" value="1"/>
</dbReference>
<dbReference type="SUPFAM" id="SSF56784">
    <property type="entry name" value="HAD-like"/>
    <property type="match status" value="1"/>
</dbReference>
<evidence type="ECO:0000313" key="1">
    <source>
        <dbReference type="EMBL" id="KEQ27067.1"/>
    </source>
</evidence>
<protein>
    <submittedName>
        <fullName evidence="1">Haloacid dehalogenase</fullName>
    </submittedName>
</protein>
<gene>
    <name evidence="1" type="ORF">ET33_24580</name>
</gene>
<dbReference type="SFLD" id="SFLDS00003">
    <property type="entry name" value="Haloacid_Dehalogenase"/>
    <property type="match status" value="1"/>
</dbReference>